<keyword evidence="1" id="KW-0969">Cilium</keyword>
<keyword evidence="2" id="KW-1185">Reference proteome</keyword>
<sequence length="117" mass="13126">MSVGCVNFSDFKGYDEVRSERDHEYAAFLRSTRELQAAKISNDRGLILNSVVYNNQLWVVLADDVRSPGNLLPEDVKVGILSLSSFVLKYGFRVLVEEASIDILIDINKAMMRGVGR</sequence>
<reference evidence="1" key="2">
    <citation type="submission" date="2023-01" db="EMBL/GenBank/DDBJ databases">
        <authorList>
            <person name="Sun Q."/>
            <person name="Evtushenko L."/>
        </authorList>
    </citation>
    <scope>NUCLEOTIDE SEQUENCE</scope>
    <source>
        <strain evidence="1">VKM B-2222</strain>
    </source>
</reference>
<proteinExistence type="predicted"/>
<dbReference type="GO" id="GO:0044781">
    <property type="term" value="P:bacterial-type flagellum organization"/>
    <property type="evidence" value="ECO:0007669"/>
    <property type="project" value="InterPro"/>
</dbReference>
<dbReference type="InterPro" id="IPR010845">
    <property type="entry name" value="FlaF"/>
</dbReference>
<dbReference type="AlphaFoldDB" id="A0AAD3NYV6"/>
<dbReference type="Proteomes" id="UP001143349">
    <property type="component" value="Unassembled WGS sequence"/>
</dbReference>
<comment type="caution">
    <text evidence="1">The sequence shown here is derived from an EMBL/GenBank/DDBJ whole genome shotgun (WGS) entry which is preliminary data.</text>
</comment>
<accession>A0AAD3NYV6</accession>
<evidence type="ECO:0000313" key="2">
    <source>
        <dbReference type="Proteomes" id="UP001143349"/>
    </source>
</evidence>
<reference evidence="1" key="1">
    <citation type="journal article" date="2014" name="Int. J. Syst. Evol. Microbiol.">
        <title>Complete genome sequence of Corynebacterium casei LMG S-19264T (=DSM 44701T), isolated from a smear-ripened cheese.</title>
        <authorList>
            <consortium name="US DOE Joint Genome Institute (JGI-PGF)"/>
            <person name="Walter F."/>
            <person name="Albersmeier A."/>
            <person name="Kalinowski J."/>
            <person name="Ruckert C."/>
        </authorList>
    </citation>
    <scope>NUCLEOTIDE SEQUENCE</scope>
    <source>
        <strain evidence="1">VKM B-2222</strain>
    </source>
</reference>
<keyword evidence="1" id="KW-0282">Flagellum</keyword>
<keyword evidence="1" id="KW-0966">Cell projection</keyword>
<protein>
    <submittedName>
        <fullName evidence="1">Flagellar biosynthesis regulatory protein FlaF</fullName>
    </submittedName>
</protein>
<dbReference type="EMBL" id="BSFH01000026">
    <property type="protein sequence ID" value="GLK64191.1"/>
    <property type="molecule type" value="Genomic_DNA"/>
</dbReference>
<gene>
    <name evidence="1" type="primary">flaF</name>
    <name evidence="1" type="ORF">GCM10017635_16620</name>
</gene>
<name>A0AAD3NYV6_9RHOB</name>
<dbReference type="Pfam" id="PF07309">
    <property type="entry name" value="FlaF"/>
    <property type="match status" value="1"/>
</dbReference>
<dbReference type="RefSeq" id="WP_271179597.1">
    <property type="nucleotide sequence ID" value="NZ_BSFH01000026.1"/>
</dbReference>
<organism evidence="1 2">
    <name type="scientific">Paracoccus kondratievae</name>
    <dbReference type="NCBI Taxonomy" id="135740"/>
    <lineage>
        <taxon>Bacteria</taxon>
        <taxon>Pseudomonadati</taxon>
        <taxon>Pseudomonadota</taxon>
        <taxon>Alphaproteobacteria</taxon>
        <taxon>Rhodobacterales</taxon>
        <taxon>Paracoccaceae</taxon>
        <taxon>Paracoccus</taxon>
    </lineage>
</organism>
<evidence type="ECO:0000313" key="1">
    <source>
        <dbReference type="EMBL" id="GLK64191.1"/>
    </source>
</evidence>